<dbReference type="STRING" id="1109412.BN1221_03024"/>
<gene>
    <name evidence="1" type="ORF">BN1221_03024</name>
</gene>
<dbReference type="Proteomes" id="UP000044377">
    <property type="component" value="Unassembled WGS sequence"/>
</dbReference>
<name>A0A0G4JXC2_9GAMM</name>
<reference evidence="2" key="1">
    <citation type="submission" date="2015-01" db="EMBL/GenBank/DDBJ databases">
        <authorList>
            <person name="Paterson Steve"/>
        </authorList>
    </citation>
    <scope>NUCLEOTIDE SEQUENCE [LARGE SCALE GENOMIC DNA]</scope>
    <source>
        <strain evidence="2">OBR1</strain>
    </source>
</reference>
<proteinExistence type="predicted"/>
<evidence type="ECO:0000313" key="1">
    <source>
        <dbReference type="EMBL" id="CPR18103.1"/>
    </source>
</evidence>
<dbReference type="EMBL" id="CGIG01000001">
    <property type="protein sequence ID" value="CPR18103.1"/>
    <property type="molecule type" value="Genomic_DNA"/>
</dbReference>
<sequence length="40" mass="4684">MIYKFFYFIGHDVTASWVARNILANTGKMLHKKPGFFTCE</sequence>
<dbReference type="AlphaFoldDB" id="A0A0G4JXC2"/>
<evidence type="ECO:0000313" key="2">
    <source>
        <dbReference type="Proteomes" id="UP000044377"/>
    </source>
</evidence>
<keyword evidence="2" id="KW-1185">Reference proteome</keyword>
<protein>
    <submittedName>
        <fullName evidence="1">Uncharacterized protein</fullName>
    </submittedName>
</protein>
<organism evidence="1 2">
    <name type="scientific">Brenneria goodwinii</name>
    <dbReference type="NCBI Taxonomy" id="1109412"/>
    <lineage>
        <taxon>Bacteria</taxon>
        <taxon>Pseudomonadati</taxon>
        <taxon>Pseudomonadota</taxon>
        <taxon>Gammaproteobacteria</taxon>
        <taxon>Enterobacterales</taxon>
        <taxon>Pectobacteriaceae</taxon>
        <taxon>Brenneria</taxon>
    </lineage>
</organism>
<accession>A0A0G4JXC2</accession>